<protein>
    <submittedName>
        <fullName evidence="3">Uncharacterized protein</fullName>
    </submittedName>
</protein>
<keyword evidence="2" id="KW-0812">Transmembrane</keyword>
<evidence type="ECO:0000313" key="3">
    <source>
        <dbReference type="EMBL" id="CAD8889300.1"/>
    </source>
</evidence>
<evidence type="ECO:0000256" key="1">
    <source>
        <dbReference type="SAM" id="MobiDB-lite"/>
    </source>
</evidence>
<feature type="compositionally biased region" description="Low complexity" evidence="1">
    <location>
        <begin position="286"/>
        <end position="299"/>
    </location>
</feature>
<proteinExistence type="predicted"/>
<gene>
    <name evidence="3" type="ORF">CHYS00102_LOCUS16505</name>
</gene>
<feature type="compositionally biased region" description="Low complexity" evidence="1">
    <location>
        <begin position="261"/>
        <end position="271"/>
    </location>
</feature>
<evidence type="ECO:0000256" key="2">
    <source>
        <dbReference type="SAM" id="Phobius"/>
    </source>
</evidence>
<feature type="compositionally biased region" description="Polar residues" evidence="1">
    <location>
        <begin position="272"/>
        <end position="285"/>
    </location>
</feature>
<accession>A0A7S1FTV8</accession>
<feature type="region of interest" description="Disordered" evidence="1">
    <location>
        <begin position="256"/>
        <end position="299"/>
    </location>
</feature>
<reference evidence="3" key="1">
    <citation type="submission" date="2021-01" db="EMBL/GenBank/DDBJ databases">
        <authorList>
            <person name="Corre E."/>
            <person name="Pelletier E."/>
            <person name="Niang G."/>
            <person name="Scheremetjew M."/>
            <person name="Finn R."/>
            <person name="Kale V."/>
            <person name="Holt S."/>
            <person name="Cochrane G."/>
            <person name="Meng A."/>
            <person name="Brown T."/>
            <person name="Cohen L."/>
        </authorList>
    </citation>
    <scope>NUCLEOTIDE SEQUENCE</scope>
    <source>
        <strain evidence="3">308</strain>
    </source>
</reference>
<keyword evidence="2" id="KW-0472">Membrane</keyword>
<dbReference type="AlphaFoldDB" id="A0A7S1FTV8"/>
<dbReference type="EMBL" id="HBFR01022991">
    <property type="protein sequence ID" value="CAD8889300.1"/>
    <property type="molecule type" value="Transcribed_RNA"/>
</dbReference>
<keyword evidence="2" id="KW-1133">Transmembrane helix</keyword>
<feature type="transmembrane region" description="Helical" evidence="2">
    <location>
        <begin position="12"/>
        <end position="30"/>
    </location>
</feature>
<feature type="transmembrane region" description="Helical" evidence="2">
    <location>
        <begin position="187"/>
        <end position="209"/>
    </location>
</feature>
<organism evidence="3">
    <name type="scientific">Corethron hystrix</name>
    <dbReference type="NCBI Taxonomy" id="216773"/>
    <lineage>
        <taxon>Eukaryota</taxon>
        <taxon>Sar</taxon>
        <taxon>Stramenopiles</taxon>
        <taxon>Ochrophyta</taxon>
        <taxon>Bacillariophyta</taxon>
        <taxon>Coscinodiscophyceae</taxon>
        <taxon>Corethrophycidae</taxon>
        <taxon>Corethrales</taxon>
        <taxon>Corethraceae</taxon>
        <taxon>Corethron</taxon>
    </lineage>
</organism>
<sequence length="323" mass="35218">MSTRASLGMGWVGVNFLAFAAFIATSIYSYKAMHPNYYNPWMNRGWGGQQAGGGYYGGGGYGGGGGGDWNSPEAQYMRYNSKPTMKSSSMVFASVWTALMCTFLGLFGMIVMGRICTKRVNNTTKLGLGIFIGALVMFANMLLVSAALFGEFQVDSGSSYMNEEQMREMGMWQMMRQGSGFQKCSNAFSLLCVFLALVYSCFGILLFLFKETLIEEMEMEDCIEDELECQYQEHLGKSVEDGVPVSANNSGLLRVPSLRKNGSNVSNNGNGIQRTNSNGSVQSKTSVNSKASGNSASKASTIVEGRKTIGTRFYIPNSENMFS</sequence>
<feature type="transmembrane region" description="Helical" evidence="2">
    <location>
        <begin position="128"/>
        <end position="149"/>
    </location>
</feature>
<feature type="transmembrane region" description="Helical" evidence="2">
    <location>
        <begin position="90"/>
        <end position="116"/>
    </location>
</feature>
<name>A0A7S1FTV8_9STRA</name>